<proteinExistence type="predicted"/>
<gene>
    <name evidence="4" type="ORF">BFW01_g1875</name>
</gene>
<dbReference type="InterPro" id="IPR021858">
    <property type="entry name" value="Fun_TF"/>
</dbReference>
<dbReference type="GO" id="GO:0005634">
    <property type="term" value="C:nucleus"/>
    <property type="evidence" value="ECO:0007669"/>
    <property type="project" value="UniProtKB-SubCell"/>
</dbReference>
<dbReference type="EMBL" id="MDYX01000048">
    <property type="protein sequence ID" value="KAF9631001.1"/>
    <property type="molecule type" value="Genomic_DNA"/>
</dbReference>
<reference evidence="4" key="1">
    <citation type="submission" date="2016-08" db="EMBL/GenBank/DDBJ databases">
        <authorList>
            <person name="Yan J."/>
        </authorList>
    </citation>
    <scope>NUCLEOTIDE SEQUENCE</scope>
    <source>
        <strain evidence="4">CSS-01s</strain>
    </source>
</reference>
<feature type="region of interest" description="Disordered" evidence="3">
    <location>
        <begin position="59"/>
        <end position="79"/>
    </location>
</feature>
<evidence type="ECO:0000313" key="5">
    <source>
        <dbReference type="Proteomes" id="UP000627934"/>
    </source>
</evidence>
<organism evidence="4 5">
    <name type="scientific">Lasiodiplodia theobromae</name>
    <dbReference type="NCBI Taxonomy" id="45133"/>
    <lineage>
        <taxon>Eukaryota</taxon>
        <taxon>Fungi</taxon>
        <taxon>Dikarya</taxon>
        <taxon>Ascomycota</taxon>
        <taxon>Pezizomycotina</taxon>
        <taxon>Dothideomycetes</taxon>
        <taxon>Dothideomycetes incertae sedis</taxon>
        <taxon>Botryosphaeriales</taxon>
        <taxon>Botryosphaeriaceae</taxon>
        <taxon>Lasiodiplodia</taxon>
    </lineage>
</organism>
<evidence type="ECO:0000313" key="4">
    <source>
        <dbReference type="EMBL" id="KAF9631001.1"/>
    </source>
</evidence>
<dbReference type="Pfam" id="PF11951">
    <property type="entry name" value="Fungal_trans_2"/>
    <property type="match status" value="1"/>
</dbReference>
<evidence type="ECO:0000256" key="3">
    <source>
        <dbReference type="SAM" id="MobiDB-lite"/>
    </source>
</evidence>
<dbReference type="PANTHER" id="PTHR37534">
    <property type="entry name" value="TRANSCRIPTIONAL ACTIVATOR PROTEIN UGA3"/>
    <property type="match status" value="1"/>
</dbReference>
<dbReference type="PANTHER" id="PTHR37534:SF46">
    <property type="entry name" value="ZN(II)2CYS6 TRANSCRIPTION FACTOR (EUROFUNG)"/>
    <property type="match status" value="1"/>
</dbReference>
<dbReference type="Proteomes" id="UP000627934">
    <property type="component" value="Unassembled WGS sequence"/>
</dbReference>
<evidence type="ECO:0008006" key="6">
    <source>
        <dbReference type="Google" id="ProtNLM"/>
    </source>
</evidence>
<reference evidence="4" key="2">
    <citation type="journal article" date="2018" name="DNA Res.">
        <title>Comparative genome and transcriptome analyses reveal adaptations to opportunistic infections in woody plant degrading pathogens of Botryosphaeriaceae.</title>
        <authorList>
            <person name="Yan J.Y."/>
            <person name="Zhao W.S."/>
            <person name="Chen Z."/>
            <person name="Xing Q.K."/>
            <person name="Zhang W."/>
            <person name="Chethana K.W.T."/>
            <person name="Xue M.F."/>
            <person name="Xu J.P."/>
            <person name="Phillips A.J.L."/>
            <person name="Wang Y."/>
            <person name="Liu J.H."/>
            <person name="Liu M."/>
            <person name="Zhou Y."/>
            <person name="Jayawardena R.S."/>
            <person name="Manawasinghe I.S."/>
            <person name="Huang J.B."/>
            <person name="Qiao G.H."/>
            <person name="Fu C.Y."/>
            <person name="Guo F.F."/>
            <person name="Dissanayake A.J."/>
            <person name="Peng Y.L."/>
            <person name="Hyde K.D."/>
            <person name="Li X.H."/>
        </authorList>
    </citation>
    <scope>NUCLEOTIDE SEQUENCE</scope>
    <source>
        <strain evidence="4">CSS-01s</strain>
    </source>
</reference>
<comment type="caution">
    <text evidence="4">The sequence shown here is derived from an EMBL/GenBank/DDBJ whole genome shotgun (WGS) entry which is preliminary data.</text>
</comment>
<evidence type="ECO:0000256" key="1">
    <source>
        <dbReference type="ARBA" id="ARBA00004123"/>
    </source>
</evidence>
<comment type="subcellular location">
    <subcellularLocation>
        <location evidence="1">Nucleus</location>
    </subcellularLocation>
</comment>
<sequence>MSEWLVSKVGPRSATWSITQIDEECEGAPASQDIQICHGPFGAFRQVLRKVDLHVDPISELPDDISPPEGEVSPEDEYPCTADEPLASTPRTQEFVQGIFDLFDQNLPSSMMDLNDFADGPGHIDESFLDLTAEDIRQRQKSPMNALVPQDFQFPDFIPEHPYHDSIPHDLIPNSPTLDSNVPHDAVFLLKHYSTVVLRSLSPFRHSKTPWHILFIPHAKSCLAALTLGEQLDHADLCLFFGTLAIGAFSLGGISQSEMWLEQGKFYGEQAQKQMRRMLKTAYDVPKTAKYKSVLMAILTMVHISMFAGNQKQTERHLLEAEKFIRVKGLGREKSRKVRLLHHCYAYERMFHESTFLDGFDSSYRHHVRKAIESSGTAAYSRDGLSFSLSHWENLEQEMRRVKGREESENDLHLQLPGSWSQTLYPEIFGVPEAYLLLLSLIIRLGREKESADQGGSNTLPLKDFVRRAKALEVCISRVKQLSADGCSKVQQQCPQGVLDNMLDAMQHSLAIYFYRRIYDLDASLLHHKVVAVRDCLLGFESADPANIHGSAILMWPAFIAACEAEDPELQASFSSWFQGCAQRSGLRSFNSTMAKIERCWMEKKRADGRNVAWLDLMKDV</sequence>
<protein>
    <recommendedName>
        <fullName evidence="6">Arginine metabolism regulation protein II</fullName>
    </recommendedName>
</protein>
<name>A0A8H7ITK5_9PEZI</name>
<accession>A0A8H7ITK5</accession>
<evidence type="ECO:0000256" key="2">
    <source>
        <dbReference type="ARBA" id="ARBA00023242"/>
    </source>
</evidence>
<keyword evidence="2" id="KW-0539">Nucleus</keyword>
<dbReference type="AlphaFoldDB" id="A0A8H7ITK5"/>